<dbReference type="Proteomes" id="UP000035963">
    <property type="component" value="Unassembled WGS sequence"/>
</dbReference>
<comment type="subcellular location">
    <subcellularLocation>
        <location evidence="1">Cell envelope</location>
    </subcellularLocation>
</comment>
<evidence type="ECO:0000256" key="3">
    <source>
        <dbReference type="ARBA" id="ARBA00022448"/>
    </source>
</evidence>
<keyword evidence="7" id="KW-1185">Reference proteome</keyword>
<dbReference type="AlphaFoldDB" id="A0A0J1CXE5"/>
<sequence length="575" mass="62187">MAALTSPAVALAADANNTNTDTPKPGGTLRLASLQPDIDAFDPLTGYSTDSWEVLRAVTRQLVTYPGSATNLKDDTKLVPDLAQSWDVSPDGKTYTFHLHQGVTYSGPTNRPIVAGDFVYAIKRFCDPNKQVAAVNYFNLAFAGFAGYCKDFAKVPSGDLAASKKFIDTHEIAGVSAPDDHTLVLRSDTRNYDFLNILSMNFVTPLPEEVASRYFPDSQDFRKNFPSSGPYVVDSYVSGQKLVLKKVPNYNHALDPARKAYVDQIVLDFTTNSEDAVVQKIQAGDADLSLYLDVPPLATIRRFEAQKSPYLHASNSGAANFIVINARPEAVSPGAAALRKLATRQALAYAVNKAHIVQAQGGPIAAVPLGQIITSTTLGHRPLDPYSTAGSRGDPAKAKQLLAQAGYPDGIAFDLAYRSNAQFSTIAVTLKEDLAASGIKLNLIPVPPTQFLAYLQDAKSRYDLALAQFAPDWQGPSTRMLLGGWLDSDASPCGKGNNYAICYSNLVLNGLAAKAFPSDNPEPIWAEADRVVSADLPWIPLFEKRRVAITSDRLTNWVWSSLAVQADITNIAVRQ</sequence>
<accession>A0A0J1CXE5</accession>
<dbReference type="InterPro" id="IPR000914">
    <property type="entry name" value="SBP_5_dom"/>
</dbReference>
<reference evidence="6 7" key="1">
    <citation type="journal article" date="2015" name="Genome Announc.">
        <title>Draft Genome Sequence of Burkholderia sp. Strain PML1(12), an Ectomycorrhizosphere-Inhabiting Bacterium with Effective Mineral-Weathering Ability.</title>
        <authorList>
            <person name="Uroz S."/>
            <person name="Oger P."/>
        </authorList>
    </citation>
    <scope>NUCLEOTIDE SEQUENCE [LARGE SCALE GENOMIC DNA]</scope>
    <source>
        <strain evidence="7">PML1(12)</strain>
    </source>
</reference>
<dbReference type="CDD" id="cd08506">
    <property type="entry name" value="PBP2_clavulanate_OppA2"/>
    <property type="match status" value="1"/>
</dbReference>
<evidence type="ECO:0000256" key="4">
    <source>
        <dbReference type="ARBA" id="ARBA00022729"/>
    </source>
</evidence>
<dbReference type="SUPFAM" id="SSF53850">
    <property type="entry name" value="Periplasmic binding protein-like II"/>
    <property type="match status" value="1"/>
</dbReference>
<comment type="caution">
    <text evidence="6">The sequence shown here is derived from an EMBL/GenBank/DDBJ whole genome shotgun (WGS) entry which is preliminary data.</text>
</comment>
<dbReference type="GO" id="GO:0030288">
    <property type="term" value="C:outer membrane-bounded periplasmic space"/>
    <property type="evidence" value="ECO:0007669"/>
    <property type="project" value="UniProtKB-ARBA"/>
</dbReference>
<name>A0A0J1CXE5_9BURK</name>
<feature type="domain" description="Solute-binding protein family 5" evidence="5">
    <location>
        <begin position="77"/>
        <end position="480"/>
    </location>
</feature>
<organism evidence="6 7">
    <name type="scientific">Caballeronia mineralivorans PML1(12)</name>
    <dbReference type="NCBI Taxonomy" id="908627"/>
    <lineage>
        <taxon>Bacteria</taxon>
        <taxon>Pseudomonadati</taxon>
        <taxon>Pseudomonadota</taxon>
        <taxon>Betaproteobacteria</taxon>
        <taxon>Burkholderiales</taxon>
        <taxon>Burkholderiaceae</taxon>
        <taxon>Caballeronia</taxon>
    </lineage>
</organism>
<dbReference type="GO" id="GO:1904680">
    <property type="term" value="F:peptide transmembrane transporter activity"/>
    <property type="evidence" value="ECO:0007669"/>
    <property type="project" value="TreeGrafter"/>
</dbReference>
<dbReference type="GO" id="GO:0043190">
    <property type="term" value="C:ATP-binding cassette (ABC) transporter complex"/>
    <property type="evidence" value="ECO:0007669"/>
    <property type="project" value="InterPro"/>
</dbReference>
<dbReference type="InterPro" id="IPR030678">
    <property type="entry name" value="Peptide/Ni-bd"/>
</dbReference>
<dbReference type="PANTHER" id="PTHR30290">
    <property type="entry name" value="PERIPLASMIC BINDING COMPONENT OF ABC TRANSPORTER"/>
    <property type="match status" value="1"/>
</dbReference>
<dbReference type="PANTHER" id="PTHR30290:SF10">
    <property type="entry name" value="PERIPLASMIC OLIGOPEPTIDE-BINDING PROTEIN-RELATED"/>
    <property type="match status" value="1"/>
</dbReference>
<dbReference type="Gene3D" id="3.40.190.10">
    <property type="entry name" value="Periplasmic binding protein-like II"/>
    <property type="match status" value="1"/>
</dbReference>
<gene>
    <name evidence="6" type="ORF">EOS_15755</name>
</gene>
<evidence type="ECO:0000313" key="6">
    <source>
        <dbReference type="EMBL" id="KLU25255.1"/>
    </source>
</evidence>
<dbReference type="Gene3D" id="3.10.105.10">
    <property type="entry name" value="Dipeptide-binding Protein, Domain 3"/>
    <property type="match status" value="1"/>
</dbReference>
<dbReference type="Pfam" id="PF00496">
    <property type="entry name" value="SBP_bac_5"/>
    <property type="match status" value="1"/>
</dbReference>
<dbReference type="PIRSF" id="PIRSF002741">
    <property type="entry name" value="MppA"/>
    <property type="match status" value="1"/>
</dbReference>
<evidence type="ECO:0000313" key="7">
    <source>
        <dbReference type="Proteomes" id="UP000035963"/>
    </source>
</evidence>
<dbReference type="PATRIC" id="fig|908627.4.peg.3513"/>
<comment type="similarity">
    <text evidence="2">Belongs to the bacterial solute-binding protein 5 family.</text>
</comment>
<keyword evidence="4" id="KW-0732">Signal</keyword>
<dbReference type="GO" id="GO:0015833">
    <property type="term" value="P:peptide transport"/>
    <property type="evidence" value="ECO:0007669"/>
    <property type="project" value="TreeGrafter"/>
</dbReference>
<dbReference type="EMBL" id="AEJF01000096">
    <property type="protein sequence ID" value="KLU25255.1"/>
    <property type="molecule type" value="Genomic_DNA"/>
</dbReference>
<proteinExistence type="inferred from homology"/>
<evidence type="ECO:0000256" key="2">
    <source>
        <dbReference type="ARBA" id="ARBA00005695"/>
    </source>
</evidence>
<protein>
    <submittedName>
        <fullName evidence="6">ABC transporter substrate-binding protein</fullName>
    </submittedName>
</protein>
<dbReference type="InterPro" id="IPR039424">
    <property type="entry name" value="SBP_5"/>
</dbReference>
<keyword evidence="3" id="KW-0813">Transport</keyword>
<evidence type="ECO:0000256" key="1">
    <source>
        <dbReference type="ARBA" id="ARBA00004196"/>
    </source>
</evidence>
<evidence type="ECO:0000259" key="5">
    <source>
        <dbReference type="Pfam" id="PF00496"/>
    </source>
</evidence>